<name>A0A430QH01_SCHBO</name>
<feature type="transmembrane region" description="Helical" evidence="1">
    <location>
        <begin position="187"/>
        <end position="206"/>
    </location>
</feature>
<evidence type="ECO:0000313" key="2">
    <source>
        <dbReference type="EMBL" id="RTG86971.1"/>
    </source>
</evidence>
<feature type="transmembrane region" description="Helical" evidence="1">
    <location>
        <begin position="52"/>
        <end position="74"/>
    </location>
</feature>
<keyword evidence="3" id="KW-1185">Reference proteome</keyword>
<comment type="caution">
    <text evidence="2">The sequence shown here is derived from an EMBL/GenBank/DDBJ whole genome shotgun (WGS) entry which is preliminary data.</text>
</comment>
<reference evidence="2 3" key="1">
    <citation type="journal article" date="2019" name="PLoS Pathog.">
        <title>Genome sequence of the bovine parasite Schistosoma bovis Tanzania.</title>
        <authorList>
            <person name="Oey H."/>
            <person name="Zakrzewski M."/>
            <person name="Gobert G."/>
            <person name="Gravermann K."/>
            <person name="Stoye J."/>
            <person name="Jones M."/>
            <person name="Mcmanus D."/>
            <person name="Krause L."/>
        </authorList>
    </citation>
    <scope>NUCLEOTIDE SEQUENCE [LARGE SCALE GENOMIC DNA]</scope>
    <source>
        <strain evidence="2 3">TAN1997</strain>
    </source>
</reference>
<keyword evidence="1" id="KW-0812">Transmembrane</keyword>
<keyword evidence="1" id="KW-1133">Transmembrane helix</keyword>
<feature type="transmembrane region" description="Helical" evidence="1">
    <location>
        <begin position="95"/>
        <end position="115"/>
    </location>
</feature>
<dbReference type="AlphaFoldDB" id="A0A430QH01"/>
<gene>
    <name evidence="2" type="ORF">DC041_0005236</name>
</gene>
<keyword evidence="1" id="KW-0472">Membrane</keyword>
<organism evidence="2 3">
    <name type="scientific">Schistosoma bovis</name>
    <name type="common">Blood fluke</name>
    <dbReference type="NCBI Taxonomy" id="6184"/>
    <lineage>
        <taxon>Eukaryota</taxon>
        <taxon>Metazoa</taxon>
        <taxon>Spiralia</taxon>
        <taxon>Lophotrochozoa</taxon>
        <taxon>Platyhelminthes</taxon>
        <taxon>Trematoda</taxon>
        <taxon>Digenea</taxon>
        <taxon>Strigeidida</taxon>
        <taxon>Schistosomatoidea</taxon>
        <taxon>Schistosomatidae</taxon>
        <taxon>Schistosoma</taxon>
    </lineage>
</organism>
<feature type="transmembrane region" description="Helical" evidence="1">
    <location>
        <begin position="236"/>
        <end position="258"/>
    </location>
</feature>
<feature type="transmembrane region" description="Helical" evidence="1">
    <location>
        <begin position="7"/>
        <end position="24"/>
    </location>
</feature>
<dbReference type="Proteomes" id="UP000290809">
    <property type="component" value="Unassembled WGS sequence"/>
</dbReference>
<proteinExistence type="predicted"/>
<feature type="transmembrane region" description="Helical" evidence="1">
    <location>
        <begin position="144"/>
        <end position="166"/>
    </location>
</feature>
<dbReference type="EMBL" id="QMKO01001737">
    <property type="protein sequence ID" value="RTG86971.1"/>
    <property type="molecule type" value="Genomic_DNA"/>
</dbReference>
<sequence>MHYSTKQFGLFTLSCILLLHLYLFKDEIRLSFIQWYHQLISLLLLQLHNDSIMIIIIIGFIYGIIIISGLYITYKLCNWILCNLIYHVYNKQMHYSTKQFGLFTLSCILLLHLYLFKDEIRLSFIQWYHQLISLLLLQLHNDSIMIIIIIGFIYGIIIISGLYITYKLCNWILCNLIYHVYNKQMHYSTKQFGLFTLSCILLLHLYLFKDEIRLSFIQWYHQLISLLLLQLHNDSIMIIIIIGFIYGIIIISGLYITYKLCNWILCNLIYHVNISTLRVLSANDVASNNKENFTSQPSRSKSTTQLIFYTSFQ</sequence>
<evidence type="ECO:0000313" key="3">
    <source>
        <dbReference type="Proteomes" id="UP000290809"/>
    </source>
</evidence>
<protein>
    <submittedName>
        <fullName evidence="2">Uncharacterized protein</fullName>
    </submittedName>
</protein>
<accession>A0A430QH01</accession>
<evidence type="ECO:0000256" key="1">
    <source>
        <dbReference type="SAM" id="Phobius"/>
    </source>
</evidence>